<gene>
    <name evidence="2" type="ORF">SAMN05444272_1093</name>
</gene>
<dbReference type="OrthoDB" id="1449298at2"/>
<reference evidence="2 3" key="1">
    <citation type="submission" date="2016-11" db="EMBL/GenBank/DDBJ databases">
        <authorList>
            <person name="Jaros S."/>
            <person name="Januszkiewicz K."/>
            <person name="Wedrychowicz H."/>
        </authorList>
    </citation>
    <scope>NUCLEOTIDE SEQUENCE [LARGE SCALE GENOMIC DNA]</scope>
    <source>
        <strain evidence="2 3">DSM 22153</strain>
    </source>
</reference>
<feature type="domain" description="DUF6966" evidence="1">
    <location>
        <begin position="20"/>
        <end position="71"/>
    </location>
</feature>
<dbReference type="Proteomes" id="UP000186002">
    <property type="component" value="Unassembled WGS sequence"/>
</dbReference>
<dbReference type="AlphaFoldDB" id="A0A1M7C832"/>
<dbReference type="RefSeq" id="WP_073009783.1">
    <property type="nucleotide sequence ID" value="NZ_FRBW01000001.1"/>
</dbReference>
<keyword evidence="3" id="KW-1185">Reference proteome</keyword>
<name>A0A1M7C832_9HYPH</name>
<dbReference type="Pfam" id="PF22294">
    <property type="entry name" value="DUF6966"/>
    <property type="match status" value="1"/>
</dbReference>
<organism evidence="2 3">
    <name type="scientific">Roseibium suaedae</name>
    <dbReference type="NCBI Taxonomy" id="735517"/>
    <lineage>
        <taxon>Bacteria</taxon>
        <taxon>Pseudomonadati</taxon>
        <taxon>Pseudomonadota</taxon>
        <taxon>Alphaproteobacteria</taxon>
        <taxon>Hyphomicrobiales</taxon>
        <taxon>Stappiaceae</taxon>
        <taxon>Roseibium</taxon>
    </lineage>
</organism>
<protein>
    <recommendedName>
        <fullName evidence="1">DUF6966 domain-containing protein</fullName>
    </recommendedName>
</protein>
<proteinExistence type="predicted"/>
<evidence type="ECO:0000259" key="1">
    <source>
        <dbReference type="Pfam" id="PF22294"/>
    </source>
</evidence>
<accession>A0A1M7C832</accession>
<evidence type="ECO:0000313" key="2">
    <source>
        <dbReference type="EMBL" id="SHL63381.1"/>
    </source>
</evidence>
<sequence>MLIDEPLLKLLKRCQILLDSAGETFWSHKLQSAQELLARNTAAGKREILQWYGGMGSFSDLTLSQLNGHKVAPEDEGARNGDLLTLRSAIYLAARSNTVTEQ</sequence>
<dbReference type="InterPro" id="IPR054239">
    <property type="entry name" value="DUF6966"/>
</dbReference>
<dbReference type="EMBL" id="FRBW01000001">
    <property type="protein sequence ID" value="SHL63381.1"/>
    <property type="molecule type" value="Genomic_DNA"/>
</dbReference>
<evidence type="ECO:0000313" key="3">
    <source>
        <dbReference type="Proteomes" id="UP000186002"/>
    </source>
</evidence>